<evidence type="ECO:0000256" key="1">
    <source>
        <dbReference type="SAM" id="Phobius"/>
    </source>
</evidence>
<reference evidence="2 3" key="1">
    <citation type="submission" date="2019-10" db="EMBL/GenBank/DDBJ databases">
        <title>Complete genome sequence of Variovorax paradoxus 5C-2.</title>
        <authorList>
            <person name="Gogoleva N.E."/>
            <person name="Balkin A.S."/>
        </authorList>
    </citation>
    <scope>NUCLEOTIDE SEQUENCE [LARGE SCALE GENOMIC DNA]</scope>
    <source>
        <strain evidence="2 3">5C-2</strain>
    </source>
</reference>
<evidence type="ECO:0000313" key="2">
    <source>
        <dbReference type="EMBL" id="QFZ85606.1"/>
    </source>
</evidence>
<name>A0A5Q0M7Y6_VARPD</name>
<dbReference type="Proteomes" id="UP000326780">
    <property type="component" value="Chromosome"/>
</dbReference>
<feature type="transmembrane region" description="Helical" evidence="1">
    <location>
        <begin position="16"/>
        <end position="33"/>
    </location>
</feature>
<evidence type="ECO:0000313" key="3">
    <source>
        <dbReference type="Proteomes" id="UP000326780"/>
    </source>
</evidence>
<keyword evidence="1" id="KW-0472">Membrane</keyword>
<keyword evidence="1" id="KW-1133">Transmembrane helix</keyword>
<dbReference type="RefSeq" id="WP_153284171.1">
    <property type="nucleotide sequence ID" value="NZ_CP045644.1"/>
</dbReference>
<dbReference type="AlphaFoldDB" id="A0A5Q0M7Y6"/>
<sequence length="76" mass="8635">MIYFILKFTTWRLSKFFELISFFGAPVMNLFFLKKLWKLLRGKPQSAHQAAPGSTLFGALVVASEPAHGDTRSRES</sequence>
<keyword evidence="1" id="KW-0812">Transmembrane</keyword>
<gene>
    <name evidence="2" type="ORF">GFK26_23975</name>
</gene>
<protein>
    <submittedName>
        <fullName evidence="2">Uncharacterized protein</fullName>
    </submittedName>
</protein>
<organism evidence="2 3">
    <name type="scientific">Variovorax paradoxus</name>
    <dbReference type="NCBI Taxonomy" id="34073"/>
    <lineage>
        <taxon>Bacteria</taxon>
        <taxon>Pseudomonadati</taxon>
        <taxon>Pseudomonadota</taxon>
        <taxon>Betaproteobacteria</taxon>
        <taxon>Burkholderiales</taxon>
        <taxon>Comamonadaceae</taxon>
        <taxon>Variovorax</taxon>
    </lineage>
</organism>
<dbReference type="EMBL" id="CP045644">
    <property type="protein sequence ID" value="QFZ85606.1"/>
    <property type="molecule type" value="Genomic_DNA"/>
</dbReference>
<accession>A0A5Q0M7Y6</accession>
<proteinExistence type="predicted"/>